<dbReference type="EMBL" id="CP055899">
    <property type="protein sequence ID" value="QKX55462.1"/>
    <property type="molecule type" value="Genomic_DNA"/>
</dbReference>
<keyword evidence="4" id="KW-0472">Membrane</keyword>
<proteinExistence type="inferred from homology"/>
<dbReference type="CDD" id="cd13929">
    <property type="entry name" value="PT-DMATS_CymD"/>
    <property type="match status" value="1"/>
</dbReference>
<name>A0A7H8QNK7_TALRU</name>
<dbReference type="KEGG" id="trg:TRUGW13939_02555"/>
<comment type="pathway">
    <text evidence="1">Secondary metabolite biosynthesis.</text>
</comment>
<keyword evidence="4" id="KW-0812">Transmembrane</keyword>
<gene>
    <name evidence="5" type="ORF">TRUGW13939_02555</name>
</gene>
<dbReference type="GO" id="GO:0009820">
    <property type="term" value="P:alkaloid metabolic process"/>
    <property type="evidence" value="ECO:0007669"/>
    <property type="project" value="InterPro"/>
</dbReference>
<dbReference type="GeneID" id="55990063"/>
<dbReference type="SFLD" id="SFLDS00036">
    <property type="entry name" value="Aromatic_Prenyltransferase"/>
    <property type="match status" value="1"/>
</dbReference>
<dbReference type="OrthoDB" id="3354387at2759"/>
<evidence type="ECO:0000256" key="3">
    <source>
        <dbReference type="ARBA" id="ARBA00022679"/>
    </source>
</evidence>
<dbReference type="SFLD" id="SFLDG01162">
    <property type="entry name" value="I"/>
    <property type="match status" value="1"/>
</dbReference>
<dbReference type="Pfam" id="PF11991">
    <property type="entry name" value="Trp_DMAT"/>
    <property type="match status" value="1"/>
</dbReference>
<evidence type="ECO:0000256" key="4">
    <source>
        <dbReference type="SAM" id="Phobius"/>
    </source>
</evidence>
<evidence type="ECO:0000256" key="1">
    <source>
        <dbReference type="ARBA" id="ARBA00005179"/>
    </source>
</evidence>
<accession>A0A7H8QNK7</accession>
<reference evidence="6" key="1">
    <citation type="submission" date="2020-06" db="EMBL/GenBank/DDBJ databases">
        <title>A chromosome-scale genome assembly of Talaromyces rugulosus W13939.</title>
        <authorList>
            <person name="Wang B."/>
            <person name="Guo L."/>
            <person name="Ye K."/>
            <person name="Wang L."/>
        </authorList>
    </citation>
    <scope>NUCLEOTIDE SEQUENCE [LARGE SCALE GENOMIC DNA]</scope>
    <source>
        <strain evidence="6">W13939</strain>
    </source>
</reference>
<dbReference type="AlphaFoldDB" id="A0A7H8QNK7"/>
<evidence type="ECO:0008006" key="7">
    <source>
        <dbReference type="Google" id="ProtNLM"/>
    </source>
</evidence>
<dbReference type="RefSeq" id="XP_035341641.1">
    <property type="nucleotide sequence ID" value="XM_035485748.1"/>
</dbReference>
<dbReference type="GO" id="GO:0016765">
    <property type="term" value="F:transferase activity, transferring alkyl or aryl (other than methyl) groups"/>
    <property type="evidence" value="ECO:0007669"/>
    <property type="project" value="InterPro"/>
</dbReference>
<keyword evidence="6" id="KW-1185">Reference proteome</keyword>
<dbReference type="InterPro" id="IPR033964">
    <property type="entry name" value="ABBA"/>
</dbReference>
<feature type="transmembrane region" description="Helical" evidence="4">
    <location>
        <begin position="416"/>
        <end position="435"/>
    </location>
</feature>
<dbReference type="PANTHER" id="PTHR40627:SF4">
    <property type="entry name" value="PRENYLTRANSFERASE ASQH1-RELATED"/>
    <property type="match status" value="1"/>
</dbReference>
<protein>
    <recommendedName>
        <fullName evidence="7">Dimethylallyl tryptophan synthase</fullName>
    </recommendedName>
</protein>
<dbReference type="PANTHER" id="PTHR40627">
    <property type="entry name" value="INDOLE PRENYLTRANSFERASE TDIB-RELATED"/>
    <property type="match status" value="1"/>
</dbReference>
<evidence type="ECO:0000256" key="2">
    <source>
        <dbReference type="ARBA" id="ARBA00010209"/>
    </source>
</evidence>
<sequence length="486" mass="55535">MAQTAHEESPELQFGRDEVALQGHFTDLERRKHDTRITRYPELSIWQRVNSELDSFESVHHRFWWTSHTGKALAVLLYHARYPADAQYRNLKFFAEAVAPHLGICPELAESETPIWPSFMTDDGTPVEISWDWGTTDAPPTIRYSVEPIGLHAGTSVDPGNLSAGPSFQEQLARSLPTMRLEWFHHFQAFFGIPNINSEFRKDTRDHNSSIFYAFDCSETDITPKVYFFPKSRAKASGQSNLDVLFQAMRTAPHVTEGNFKAGDMLHAFCSNVGSTLLEHEMLAIDLIDPLRSRLKIYFRYRETTFNSVINIMTLGGRIQNPKLYEGLVDLHRLWNALFGVSAVGQPLRAVEHRTSGILYNVEFRLGEALPVAKIYLPVRHYSTSDEAVIRGLNDYFQGRQKGKYMPDYIKAMSTLLWVFAIFFYFQSFVWNILLKYSCSTPQSMRENAGVQTYVGYAIRPDGTVRVISYFKPQVPVHLFESEGGS</sequence>
<dbReference type="Proteomes" id="UP000509510">
    <property type="component" value="Chromosome II"/>
</dbReference>
<dbReference type="NCBIfam" id="TIGR03429">
    <property type="entry name" value="arom_pren_DMATS"/>
    <property type="match status" value="1"/>
</dbReference>
<evidence type="ECO:0000313" key="6">
    <source>
        <dbReference type="Proteomes" id="UP000509510"/>
    </source>
</evidence>
<keyword evidence="3" id="KW-0808">Transferase</keyword>
<comment type="similarity">
    <text evidence="2">Belongs to the tryptophan dimethylallyltransferase family.</text>
</comment>
<evidence type="ECO:0000313" key="5">
    <source>
        <dbReference type="EMBL" id="QKX55462.1"/>
    </source>
</evidence>
<keyword evidence="4" id="KW-1133">Transmembrane helix</keyword>
<organism evidence="5 6">
    <name type="scientific">Talaromyces rugulosus</name>
    <name type="common">Penicillium rugulosum</name>
    <dbReference type="NCBI Taxonomy" id="121627"/>
    <lineage>
        <taxon>Eukaryota</taxon>
        <taxon>Fungi</taxon>
        <taxon>Dikarya</taxon>
        <taxon>Ascomycota</taxon>
        <taxon>Pezizomycotina</taxon>
        <taxon>Eurotiomycetes</taxon>
        <taxon>Eurotiomycetidae</taxon>
        <taxon>Eurotiales</taxon>
        <taxon>Trichocomaceae</taxon>
        <taxon>Talaromyces</taxon>
        <taxon>Talaromyces sect. Islandici</taxon>
    </lineage>
</organism>
<dbReference type="InterPro" id="IPR017795">
    <property type="entry name" value="ABBA_NscD-like"/>
</dbReference>